<sequence length="299" mass="32937">MIHSSVNRTERRGFTLVELLVVIAIIGVLIALLLPAVQQAREAARRMQCSNNLKQIGLAFHNHHDTLGYLPHGGSDGPNNTCCSGTIRDTWSWLFHITPYIEQQNVYDLSSDTQVAVSVIEPYFCPTRRAPQLYNGYMHADYAGNGGDTLGNYGKDGALVRQYSASPALPLAAGTKPNNFRGLRDFRDGTSNTLMVAEKQVHDTTWGTAGGDNERWNNAGWDQDIVRFGNELPQPDRLHPNSSQPAYWSNKFGSSHPSGVQGVRADGSVVMIPYTIDATVFLNFCLVRDGQVLPTEAFN</sequence>
<feature type="transmembrane region" description="Helical" evidence="1">
    <location>
        <begin position="14"/>
        <end position="37"/>
    </location>
</feature>
<gene>
    <name evidence="3" type="ORF">LOC68_16545</name>
</gene>
<comment type="caution">
    <text evidence="3">The sequence shown here is derived from an EMBL/GenBank/DDBJ whole genome shotgun (WGS) entry which is preliminary data.</text>
</comment>
<dbReference type="InterPro" id="IPR045584">
    <property type="entry name" value="Pilin-like"/>
</dbReference>
<proteinExistence type="predicted"/>
<reference evidence="3" key="1">
    <citation type="submission" date="2021-11" db="EMBL/GenBank/DDBJ databases">
        <title>Genome sequence.</title>
        <authorList>
            <person name="Sun Q."/>
        </authorList>
    </citation>
    <scope>NUCLEOTIDE SEQUENCE</scope>
    <source>
        <strain evidence="3">JC732</strain>
    </source>
</reference>
<dbReference type="AlphaFoldDB" id="A0A9X1MMQ8"/>
<dbReference type="PANTHER" id="PTHR30093">
    <property type="entry name" value="GENERAL SECRETION PATHWAY PROTEIN G"/>
    <property type="match status" value="1"/>
</dbReference>
<evidence type="ECO:0000256" key="1">
    <source>
        <dbReference type="SAM" id="Phobius"/>
    </source>
</evidence>
<evidence type="ECO:0000313" key="4">
    <source>
        <dbReference type="Proteomes" id="UP001139103"/>
    </source>
</evidence>
<evidence type="ECO:0000259" key="2">
    <source>
        <dbReference type="Pfam" id="PF07596"/>
    </source>
</evidence>
<dbReference type="EMBL" id="JAJKFT010000010">
    <property type="protein sequence ID" value="MCC9630003.1"/>
    <property type="molecule type" value="Genomic_DNA"/>
</dbReference>
<dbReference type="Pfam" id="PF07596">
    <property type="entry name" value="SBP_bac_10"/>
    <property type="match status" value="1"/>
</dbReference>
<keyword evidence="1" id="KW-1133">Transmembrane helix</keyword>
<feature type="domain" description="DUF1559" evidence="2">
    <location>
        <begin position="38"/>
        <end position="278"/>
    </location>
</feature>
<keyword evidence="4" id="KW-1185">Reference proteome</keyword>
<keyword evidence="1" id="KW-0472">Membrane</keyword>
<dbReference type="RefSeq" id="WP_230220770.1">
    <property type="nucleotide sequence ID" value="NZ_JAJKFT010000010.1"/>
</dbReference>
<evidence type="ECO:0000313" key="3">
    <source>
        <dbReference type="EMBL" id="MCC9630003.1"/>
    </source>
</evidence>
<protein>
    <submittedName>
        <fullName evidence="3">DUF1559 domain-containing protein</fullName>
    </submittedName>
</protein>
<dbReference type="SUPFAM" id="SSF54523">
    <property type="entry name" value="Pili subunits"/>
    <property type="match status" value="1"/>
</dbReference>
<dbReference type="Gene3D" id="3.30.700.10">
    <property type="entry name" value="Glycoprotein, Type 4 Pilin"/>
    <property type="match status" value="1"/>
</dbReference>
<dbReference type="Pfam" id="PF07963">
    <property type="entry name" value="N_methyl"/>
    <property type="match status" value="1"/>
</dbReference>
<keyword evidence="1" id="KW-0812">Transmembrane</keyword>
<dbReference type="PROSITE" id="PS00409">
    <property type="entry name" value="PROKAR_NTER_METHYL"/>
    <property type="match status" value="1"/>
</dbReference>
<organism evidence="3 4">
    <name type="scientific">Blastopirellula sediminis</name>
    <dbReference type="NCBI Taxonomy" id="2894196"/>
    <lineage>
        <taxon>Bacteria</taxon>
        <taxon>Pseudomonadati</taxon>
        <taxon>Planctomycetota</taxon>
        <taxon>Planctomycetia</taxon>
        <taxon>Pirellulales</taxon>
        <taxon>Pirellulaceae</taxon>
        <taxon>Blastopirellula</taxon>
    </lineage>
</organism>
<dbReference type="Proteomes" id="UP001139103">
    <property type="component" value="Unassembled WGS sequence"/>
</dbReference>
<accession>A0A9X1MMQ8</accession>
<dbReference type="InterPro" id="IPR011453">
    <property type="entry name" value="DUF1559"/>
</dbReference>
<name>A0A9X1MMQ8_9BACT</name>
<dbReference type="InterPro" id="IPR012902">
    <property type="entry name" value="N_methyl_site"/>
</dbReference>
<dbReference type="NCBIfam" id="TIGR02532">
    <property type="entry name" value="IV_pilin_GFxxxE"/>
    <property type="match status" value="1"/>
</dbReference>
<dbReference type="PANTHER" id="PTHR30093:SF2">
    <property type="entry name" value="TYPE II SECRETION SYSTEM PROTEIN H"/>
    <property type="match status" value="1"/>
</dbReference>